<dbReference type="Pfam" id="PF00668">
    <property type="entry name" value="Condensation"/>
    <property type="match status" value="1"/>
</dbReference>
<dbReference type="Proteomes" id="UP000663828">
    <property type="component" value="Unassembled WGS sequence"/>
</dbReference>
<dbReference type="SUPFAM" id="SSF56801">
    <property type="entry name" value="Acetyl-CoA synthetase-like"/>
    <property type="match status" value="2"/>
</dbReference>
<keyword evidence="5" id="KW-1185">Reference proteome</keyword>
<name>A0A814X9Q3_ADIRI</name>
<dbReference type="GO" id="GO:0005737">
    <property type="term" value="C:cytoplasm"/>
    <property type="evidence" value="ECO:0007669"/>
    <property type="project" value="TreeGrafter"/>
</dbReference>
<accession>A0A814X9Q3</accession>
<dbReference type="InterPro" id="IPR020845">
    <property type="entry name" value="AMP-binding_CS"/>
</dbReference>
<sequence>MEQVNLDGALLQSMSFEQYDHVAKFDMMLTLFRHPSDRLSCSLICSQDVFSEKTVQTLADRLLSLLRQLFASTTLCMTKLPLYHMSIIVPEERQIINAMKTKDINRLQLADGTIRNLFIKTAGIYSQKIAVELDEQSLTYSELLFYVQQFALVLIGTYGVCVGEIVCQCVERSLSMVIGMMAIEMAGAVYCPLSPEEPVRRLQSLVEETRSRLVIIHNLTQDKFNARISTVLIDASMSTENMLNTDELDCLSGVFLNGNNIAYVIFTSGSTGTPKAIQVRHRNLTEAIRSQVEMNTLSESDTLLQMARCSFDVHVGDIIGTLIVGATLVMLHPDGHIDFEYLSQVLIDHQITYMEAVPTLLTSFFHYLEENMCNSARRFLKSLCSGGEPIFPQLIKLLRRNIQTTCRIWNSYGPAEATINCTFHLVDCEDEQSTVPIGRLLPGYRCVVIDQFLEPVFLGQEGELLVGGIGVFAGYLGSDNLTKNALIDIDGELFYRTGDLVRLSSSGVLHFVGRKDYQIKLRGQRIELGEIERCLLESSPFISSTVVVKYDDHHLAAYIQSSNIEENELAIYCRSHLPSYMVPSVFIVLKQFPLNANGKLDRKLLPKPNFSVLSTVTHQIQNNKSNSEPNNELEMCIHSLWCEALQSNHISTHDSIFTIGGHSLILIHLYARYKKIFSFNTRHITIGHIFQHPTIFDHAYLIQQALNTEQHQEECWPSVNIDQGRASFAQERIFLDERIRFSSQGNRMYTVPLLYRISSRNNHVSISRLRRALRAVISKHSILRTAIELDSSGLVMQSILDVDSSCDSQEDLFGFTVLFMDGHEHNIIDTIYDGDLFDLARGRVLHCHVVRRSSSLSIDNEDLVADGDLVSFSIHHSAFDGGSAATFVRDLSAAYENDAALPTEDNALQYIDYAAHERHLDMSASGDFWRAQLDGYDLERGLVLPVDRHRLSNNERSGRAWVGQFSFDDDLSRSFLSFASSHNVTPFQLGLATFYAYLFKLSGGQQDLCIGSINANRYRVELRDMIGMFVATLPYRVQLDPNGSFEQLVEQVRDRCLSILEHSHYPLQHIIGSHHAPAFLETMFDFLSDETNIEQVHLGGTVLQSMSADLFGHIAKFDMMVTFVHGQSTGISCSLVCSQDLFDHVTVQLMADRFSCLLHRLFNSALFSIEKQPLHQLSLILPHEQLLIDAMKTSDSHRPSSTNQTISQLFCEKASSYSQKVAVDLDEQCLTYSELLVYAQHLAVVLIDTHGVKVGDIVCQCVERSLSMIIGIMAIEMAGAVYCPLSPRDPSQRLHSLVEETRSRLVLVDQVTRHKFGDDAVISHVNINEAINATRMTSDDDLNRIANIKVTSESIAYVIFTSGSTGTPKAAQIRQRNFIAYIESVLPVGTFSEKDTVLQIGRCTFDIHVQDVIGTLIVGGTVVMLQPDGIMNVKYLGDIIRQKEVSYMFIVPTVLNSLGSYFKEKNSAEKIPSLRTICSGGK</sequence>
<proteinExistence type="predicted"/>
<dbReference type="PANTHER" id="PTHR45527:SF1">
    <property type="entry name" value="FATTY ACID SYNTHASE"/>
    <property type="match status" value="1"/>
</dbReference>
<dbReference type="InterPro" id="IPR010071">
    <property type="entry name" value="AA_adenyl_dom"/>
</dbReference>
<reference evidence="4" key="1">
    <citation type="submission" date="2021-02" db="EMBL/GenBank/DDBJ databases">
        <authorList>
            <person name="Nowell W R."/>
        </authorList>
    </citation>
    <scope>NUCLEOTIDE SEQUENCE</scope>
</reference>
<gene>
    <name evidence="4" type="ORF">XAT740_LOCUS24469</name>
</gene>
<dbReference type="PROSITE" id="PS50075">
    <property type="entry name" value="CARRIER"/>
    <property type="match status" value="1"/>
</dbReference>
<dbReference type="SUPFAM" id="SSF47336">
    <property type="entry name" value="ACP-like"/>
    <property type="match status" value="1"/>
</dbReference>
<comment type="caution">
    <text evidence="4">The sequence shown here is derived from an EMBL/GenBank/DDBJ whole genome shotgun (WGS) entry which is preliminary data.</text>
</comment>
<dbReference type="InterPro" id="IPR000873">
    <property type="entry name" value="AMP-dep_synth/lig_dom"/>
</dbReference>
<dbReference type="Gene3D" id="3.30.559.10">
    <property type="entry name" value="Chloramphenicol acetyltransferase-like domain"/>
    <property type="match status" value="1"/>
</dbReference>
<evidence type="ECO:0000313" key="5">
    <source>
        <dbReference type="Proteomes" id="UP000663828"/>
    </source>
</evidence>
<keyword evidence="1" id="KW-0596">Phosphopantetheine</keyword>
<dbReference type="GO" id="GO:0043041">
    <property type="term" value="P:amino acid activation for nonribosomal peptide biosynthetic process"/>
    <property type="evidence" value="ECO:0007669"/>
    <property type="project" value="TreeGrafter"/>
</dbReference>
<keyword evidence="2" id="KW-0597">Phosphoprotein</keyword>
<dbReference type="Gene3D" id="3.30.559.30">
    <property type="entry name" value="Nonribosomal peptide synthetase, condensation domain"/>
    <property type="match status" value="2"/>
</dbReference>
<evidence type="ECO:0000313" key="4">
    <source>
        <dbReference type="EMBL" id="CAF1216406.1"/>
    </source>
</evidence>
<dbReference type="Gene3D" id="1.10.1200.10">
    <property type="entry name" value="ACP-like"/>
    <property type="match status" value="1"/>
</dbReference>
<dbReference type="InterPro" id="IPR045851">
    <property type="entry name" value="AMP-bd_C_sf"/>
</dbReference>
<evidence type="ECO:0000256" key="2">
    <source>
        <dbReference type="ARBA" id="ARBA00022553"/>
    </source>
</evidence>
<dbReference type="Gene3D" id="3.30.300.30">
    <property type="match status" value="1"/>
</dbReference>
<feature type="domain" description="Carrier" evidence="3">
    <location>
        <begin position="628"/>
        <end position="706"/>
    </location>
</feature>
<dbReference type="PROSITE" id="PS00455">
    <property type="entry name" value="AMP_BINDING"/>
    <property type="match status" value="2"/>
</dbReference>
<dbReference type="Pfam" id="PF00501">
    <property type="entry name" value="AMP-binding"/>
    <property type="match status" value="2"/>
</dbReference>
<dbReference type="GO" id="GO:0044550">
    <property type="term" value="P:secondary metabolite biosynthetic process"/>
    <property type="evidence" value="ECO:0007669"/>
    <property type="project" value="TreeGrafter"/>
</dbReference>
<dbReference type="InterPro" id="IPR023213">
    <property type="entry name" value="CAT-like_dom_sf"/>
</dbReference>
<organism evidence="4 5">
    <name type="scientific">Adineta ricciae</name>
    <name type="common">Rotifer</name>
    <dbReference type="NCBI Taxonomy" id="249248"/>
    <lineage>
        <taxon>Eukaryota</taxon>
        <taxon>Metazoa</taxon>
        <taxon>Spiralia</taxon>
        <taxon>Gnathifera</taxon>
        <taxon>Rotifera</taxon>
        <taxon>Eurotatoria</taxon>
        <taxon>Bdelloidea</taxon>
        <taxon>Adinetida</taxon>
        <taxon>Adinetidae</taxon>
        <taxon>Adineta</taxon>
    </lineage>
</organism>
<dbReference type="InterPro" id="IPR036736">
    <property type="entry name" value="ACP-like_sf"/>
</dbReference>
<evidence type="ECO:0000256" key="1">
    <source>
        <dbReference type="ARBA" id="ARBA00022450"/>
    </source>
</evidence>
<dbReference type="CDD" id="cd05930">
    <property type="entry name" value="A_NRPS"/>
    <property type="match status" value="1"/>
</dbReference>
<dbReference type="Gene3D" id="3.40.50.12780">
    <property type="entry name" value="N-terminal domain of ligase-like"/>
    <property type="match status" value="1"/>
</dbReference>
<dbReference type="Gene3D" id="3.40.50.980">
    <property type="match status" value="2"/>
</dbReference>
<dbReference type="GO" id="GO:0003824">
    <property type="term" value="F:catalytic activity"/>
    <property type="evidence" value="ECO:0007669"/>
    <property type="project" value="InterPro"/>
</dbReference>
<dbReference type="EMBL" id="CAJNOR010001895">
    <property type="protein sequence ID" value="CAF1216406.1"/>
    <property type="molecule type" value="Genomic_DNA"/>
</dbReference>
<evidence type="ECO:0000259" key="3">
    <source>
        <dbReference type="PROSITE" id="PS50075"/>
    </source>
</evidence>
<protein>
    <recommendedName>
        <fullName evidence="3">Carrier domain-containing protein</fullName>
    </recommendedName>
</protein>
<dbReference type="GO" id="GO:0031177">
    <property type="term" value="F:phosphopantetheine binding"/>
    <property type="evidence" value="ECO:0007669"/>
    <property type="project" value="TreeGrafter"/>
</dbReference>
<dbReference type="PANTHER" id="PTHR45527">
    <property type="entry name" value="NONRIBOSOMAL PEPTIDE SYNTHETASE"/>
    <property type="match status" value="1"/>
</dbReference>
<dbReference type="InterPro" id="IPR042099">
    <property type="entry name" value="ANL_N_sf"/>
</dbReference>
<dbReference type="NCBIfam" id="TIGR01733">
    <property type="entry name" value="AA-adenyl-dom"/>
    <property type="match status" value="1"/>
</dbReference>
<dbReference type="SUPFAM" id="SSF52777">
    <property type="entry name" value="CoA-dependent acyltransferases"/>
    <property type="match status" value="3"/>
</dbReference>
<dbReference type="InterPro" id="IPR001242">
    <property type="entry name" value="Condensation_dom"/>
</dbReference>
<dbReference type="InterPro" id="IPR009081">
    <property type="entry name" value="PP-bd_ACP"/>
</dbReference>